<dbReference type="PANTHER" id="PTHR43756">
    <property type="entry name" value="CHOLINE MONOOXYGENASE, CHLOROPLASTIC"/>
    <property type="match status" value="1"/>
</dbReference>
<organism evidence="8 9">
    <name type="scientific">Candidatus Andeanibacterium colombiense</name>
    <dbReference type="NCBI Taxonomy" id="3121345"/>
    <lineage>
        <taxon>Bacteria</taxon>
        <taxon>Pseudomonadati</taxon>
        <taxon>Pseudomonadota</taxon>
        <taxon>Alphaproteobacteria</taxon>
        <taxon>Sphingomonadales</taxon>
        <taxon>Sphingomonadaceae</taxon>
        <taxon>Candidatus Andeanibacterium</taxon>
    </lineage>
</organism>
<dbReference type="Gene3D" id="2.102.10.10">
    <property type="entry name" value="Rieske [2Fe-2S] iron-sulphur domain"/>
    <property type="match status" value="1"/>
</dbReference>
<feature type="domain" description="Rieske" evidence="7">
    <location>
        <begin position="44"/>
        <end position="123"/>
    </location>
</feature>
<dbReference type="GO" id="GO:0016491">
    <property type="term" value="F:oxidoreductase activity"/>
    <property type="evidence" value="ECO:0007669"/>
    <property type="project" value="UniProtKB-KW"/>
</dbReference>
<dbReference type="Proteomes" id="UP001218362">
    <property type="component" value="Chromosome"/>
</dbReference>
<dbReference type="PANTHER" id="PTHR43756:SF1">
    <property type="entry name" value="3-PHENYLPROPIONATE_CINNAMIC ACID DIOXYGENASE SUBUNIT ALPHA"/>
    <property type="match status" value="1"/>
</dbReference>
<sequence>MNAYRLKDLIDDRPDEGVFRISRTMFSDPELFALEMRHIFESGWVFLGMTSQVENPNDFLTAHIGRVPVIVMRDKSGELRCFLNACPHKGARIASQHSGNAKLFVCPYHSWTFESSGACRAVKWEKAGSYGAGFHQDDHNLHPIGKFGEYRGFMFGSLNPAVSSLEEHLGEARHILDLAADQSEEGLELVPGRVRFTFNANWKMQVENCSDQYHFTSTHPSLIKVLERRGRETSDEVVQSSLSGADFWKGGNDAIVGGSYSFANGHALAWGRMEANPSMALYERYPALVEKFGQDRAGWMFNMRNLTVFPNMQVAVNASTQLRIIRPIRHDLTEMETWCMVPKGESAEARSLRIRQYEDFFNPTGMAIADDNAVYEECQSGLNAQERPWLQGHARGLTATQEGGDEFSEMIDLKPQRSVTGTSQLADETLFQSYYRGWAERMAEVLA</sequence>
<keyword evidence="4" id="KW-0560">Oxidoreductase</keyword>
<dbReference type="GO" id="GO:0051537">
    <property type="term" value="F:2 iron, 2 sulfur cluster binding"/>
    <property type="evidence" value="ECO:0007669"/>
    <property type="project" value="UniProtKB-KW"/>
</dbReference>
<evidence type="ECO:0000256" key="3">
    <source>
        <dbReference type="ARBA" id="ARBA00022723"/>
    </source>
</evidence>
<keyword evidence="2" id="KW-0001">2Fe-2S</keyword>
<evidence type="ECO:0000256" key="2">
    <source>
        <dbReference type="ARBA" id="ARBA00022714"/>
    </source>
</evidence>
<dbReference type="AlphaFoldDB" id="A0AAJ6BMD6"/>
<evidence type="ECO:0000259" key="7">
    <source>
        <dbReference type="PROSITE" id="PS51296"/>
    </source>
</evidence>
<evidence type="ECO:0000256" key="6">
    <source>
        <dbReference type="ARBA" id="ARBA00023014"/>
    </source>
</evidence>
<protein>
    <submittedName>
        <fullName evidence="8">SRPBCC family protein</fullName>
    </submittedName>
</protein>
<dbReference type="PROSITE" id="PS51296">
    <property type="entry name" value="RIESKE"/>
    <property type="match status" value="1"/>
</dbReference>
<reference evidence="8" key="1">
    <citation type="submission" date="2023-03" db="EMBL/GenBank/DDBJ databases">
        <title>Andean soil-derived lignocellulolytic bacterial consortium as a source of novel taxa and putative plastic-active enzymes.</title>
        <authorList>
            <person name="Diaz-Garcia L."/>
            <person name="Chuvochina M."/>
            <person name="Feuerriegel G."/>
            <person name="Bunk B."/>
            <person name="Sproer C."/>
            <person name="Streit W.R."/>
            <person name="Rodriguez L.M."/>
            <person name="Overmann J."/>
            <person name="Jimenez D.J."/>
        </authorList>
    </citation>
    <scope>NUCLEOTIDE SEQUENCE</scope>
    <source>
        <strain evidence="8">MAG 26</strain>
    </source>
</reference>
<comment type="similarity">
    <text evidence="1">Belongs to the bacterial ring-hydroxylating dioxygenase alpha subunit family.</text>
</comment>
<proteinExistence type="inferred from homology"/>
<keyword evidence="6" id="KW-0411">Iron-sulfur</keyword>
<evidence type="ECO:0000313" key="8">
    <source>
        <dbReference type="EMBL" id="WEK46329.1"/>
    </source>
</evidence>
<evidence type="ECO:0000256" key="1">
    <source>
        <dbReference type="ARBA" id="ARBA00008751"/>
    </source>
</evidence>
<dbReference type="EMBL" id="CP119316">
    <property type="protein sequence ID" value="WEK46329.1"/>
    <property type="molecule type" value="Genomic_DNA"/>
</dbReference>
<evidence type="ECO:0000256" key="4">
    <source>
        <dbReference type="ARBA" id="ARBA00023002"/>
    </source>
</evidence>
<dbReference type="SUPFAM" id="SSF50022">
    <property type="entry name" value="ISP domain"/>
    <property type="match status" value="1"/>
</dbReference>
<dbReference type="InterPro" id="IPR017941">
    <property type="entry name" value="Rieske_2Fe-2S"/>
</dbReference>
<name>A0AAJ6BMD6_9SPHN</name>
<dbReference type="SUPFAM" id="SSF55961">
    <property type="entry name" value="Bet v1-like"/>
    <property type="match status" value="1"/>
</dbReference>
<dbReference type="Gene3D" id="3.90.380.10">
    <property type="entry name" value="Naphthalene 1,2-dioxygenase Alpha Subunit, Chain A, domain 1"/>
    <property type="match status" value="1"/>
</dbReference>
<evidence type="ECO:0000313" key="9">
    <source>
        <dbReference type="Proteomes" id="UP001218362"/>
    </source>
</evidence>
<gene>
    <name evidence="8" type="ORF">P0Y56_15140</name>
</gene>
<dbReference type="KEGG" id="acob:P0Y56_15140"/>
<dbReference type="Pfam" id="PF00355">
    <property type="entry name" value="Rieske"/>
    <property type="match status" value="1"/>
</dbReference>
<dbReference type="InterPro" id="IPR015879">
    <property type="entry name" value="Ring_hydroxy_dOase_asu_C_dom"/>
</dbReference>
<dbReference type="InterPro" id="IPR036922">
    <property type="entry name" value="Rieske_2Fe-2S_sf"/>
</dbReference>
<dbReference type="GO" id="GO:0005506">
    <property type="term" value="F:iron ion binding"/>
    <property type="evidence" value="ECO:0007669"/>
    <property type="project" value="InterPro"/>
</dbReference>
<keyword evidence="5" id="KW-0408">Iron</keyword>
<dbReference type="Pfam" id="PF00848">
    <property type="entry name" value="Ring_hydroxyl_A"/>
    <property type="match status" value="1"/>
</dbReference>
<dbReference type="PRINTS" id="PR00090">
    <property type="entry name" value="RNGDIOXGNASE"/>
</dbReference>
<dbReference type="InterPro" id="IPR001663">
    <property type="entry name" value="Rng_hydr_dOase-A"/>
</dbReference>
<keyword evidence="3" id="KW-0479">Metal-binding</keyword>
<evidence type="ECO:0000256" key="5">
    <source>
        <dbReference type="ARBA" id="ARBA00023004"/>
    </source>
</evidence>
<accession>A0AAJ6BMD6</accession>